<feature type="region of interest" description="Disordered" evidence="1">
    <location>
        <begin position="86"/>
        <end position="112"/>
    </location>
</feature>
<keyword evidence="3" id="KW-1185">Reference proteome</keyword>
<feature type="compositionally biased region" description="Low complexity" evidence="1">
    <location>
        <begin position="1"/>
        <end position="13"/>
    </location>
</feature>
<protein>
    <submittedName>
        <fullName evidence="2">Glycerol-3-phosphate acyltransferase 5</fullName>
    </submittedName>
</protein>
<feature type="compositionally biased region" description="Basic and acidic residues" evidence="1">
    <location>
        <begin position="16"/>
        <end position="26"/>
    </location>
</feature>
<name>A0A5A7P801_STRAF</name>
<evidence type="ECO:0000313" key="2">
    <source>
        <dbReference type="EMBL" id="GER28801.1"/>
    </source>
</evidence>
<keyword evidence="2" id="KW-0012">Acyltransferase</keyword>
<dbReference type="EMBL" id="BKCP01003224">
    <property type="protein sequence ID" value="GER28801.1"/>
    <property type="molecule type" value="Genomic_DNA"/>
</dbReference>
<proteinExistence type="predicted"/>
<feature type="compositionally biased region" description="Low complexity" evidence="1">
    <location>
        <begin position="95"/>
        <end position="112"/>
    </location>
</feature>
<evidence type="ECO:0000256" key="1">
    <source>
        <dbReference type="SAM" id="MobiDB-lite"/>
    </source>
</evidence>
<reference evidence="3" key="1">
    <citation type="journal article" date="2019" name="Curr. Biol.">
        <title>Genome Sequence of Striga asiatica Provides Insight into the Evolution of Plant Parasitism.</title>
        <authorList>
            <person name="Yoshida S."/>
            <person name="Kim S."/>
            <person name="Wafula E.K."/>
            <person name="Tanskanen J."/>
            <person name="Kim Y.M."/>
            <person name="Honaas L."/>
            <person name="Yang Z."/>
            <person name="Spallek T."/>
            <person name="Conn C.E."/>
            <person name="Ichihashi Y."/>
            <person name="Cheong K."/>
            <person name="Cui S."/>
            <person name="Der J.P."/>
            <person name="Gundlach H."/>
            <person name="Jiao Y."/>
            <person name="Hori C."/>
            <person name="Ishida J.K."/>
            <person name="Kasahara H."/>
            <person name="Kiba T."/>
            <person name="Kim M.S."/>
            <person name="Koo N."/>
            <person name="Laohavisit A."/>
            <person name="Lee Y.H."/>
            <person name="Lumba S."/>
            <person name="McCourt P."/>
            <person name="Mortimer J.C."/>
            <person name="Mutuku J.M."/>
            <person name="Nomura T."/>
            <person name="Sasaki-Sekimoto Y."/>
            <person name="Seto Y."/>
            <person name="Wang Y."/>
            <person name="Wakatake T."/>
            <person name="Sakakibara H."/>
            <person name="Demura T."/>
            <person name="Yamaguchi S."/>
            <person name="Yoneyama K."/>
            <person name="Manabe R.I."/>
            <person name="Nelson D.C."/>
            <person name="Schulman A.H."/>
            <person name="Timko M.P."/>
            <person name="dePamphilis C.W."/>
            <person name="Choi D."/>
            <person name="Shirasu K."/>
        </authorList>
    </citation>
    <scope>NUCLEOTIDE SEQUENCE [LARGE SCALE GENOMIC DNA]</scope>
    <source>
        <strain evidence="3">cv. UVA1</strain>
    </source>
</reference>
<accession>A0A5A7P801</accession>
<evidence type="ECO:0000313" key="3">
    <source>
        <dbReference type="Proteomes" id="UP000325081"/>
    </source>
</evidence>
<gene>
    <name evidence="2" type="ORF">STAS_04627</name>
</gene>
<keyword evidence="2" id="KW-0808">Transferase</keyword>
<organism evidence="2 3">
    <name type="scientific">Striga asiatica</name>
    <name type="common">Asiatic witchweed</name>
    <name type="synonym">Buchnera asiatica</name>
    <dbReference type="NCBI Taxonomy" id="4170"/>
    <lineage>
        <taxon>Eukaryota</taxon>
        <taxon>Viridiplantae</taxon>
        <taxon>Streptophyta</taxon>
        <taxon>Embryophyta</taxon>
        <taxon>Tracheophyta</taxon>
        <taxon>Spermatophyta</taxon>
        <taxon>Magnoliopsida</taxon>
        <taxon>eudicotyledons</taxon>
        <taxon>Gunneridae</taxon>
        <taxon>Pentapetalae</taxon>
        <taxon>asterids</taxon>
        <taxon>lamiids</taxon>
        <taxon>Lamiales</taxon>
        <taxon>Orobanchaceae</taxon>
        <taxon>Buchnereae</taxon>
        <taxon>Striga</taxon>
    </lineage>
</organism>
<feature type="region of interest" description="Disordered" evidence="1">
    <location>
        <begin position="1"/>
        <end position="35"/>
    </location>
</feature>
<dbReference type="GO" id="GO:0016746">
    <property type="term" value="F:acyltransferase activity"/>
    <property type="evidence" value="ECO:0007669"/>
    <property type="project" value="UniProtKB-KW"/>
</dbReference>
<dbReference type="AlphaFoldDB" id="A0A5A7P801"/>
<comment type="caution">
    <text evidence="2">The sequence shown here is derived from an EMBL/GenBank/DDBJ whole genome shotgun (WGS) entry which is preliminary data.</text>
</comment>
<sequence>MSARSSSSDPTTSCEQYRRRTRRDEFSSTTLAGSSDNRSFLSIADELRVTATTLFQSAHVEKVFMRHTLSAFVQARTAATLSVGLFSEQRHPRRPSFGGPNGSGSPFGPVRV</sequence>
<dbReference type="Proteomes" id="UP000325081">
    <property type="component" value="Unassembled WGS sequence"/>
</dbReference>